<organism evidence="5 6">
    <name type="scientific">Reticulibacter mediterranei</name>
    <dbReference type="NCBI Taxonomy" id="2778369"/>
    <lineage>
        <taxon>Bacteria</taxon>
        <taxon>Bacillati</taxon>
        <taxon>Chloroflexota</taxon>
        <taxon>Ktedonobacteria</taxon>
        <taxon>Ktedonobacterales</taxon>
        <taxon>Reticulibacteraceae</taxon>
        <taxon>Reticulibacter</taxon>
    </lineage>
</organism>
<name>A0A8J3IUE2_9CHLR</name>
<dbReference type="GO" id="GO:0051536">
    <property type="term" value="F:iron-sulfur cluster binding"/>
    <property type="evidence" value="ECO:0007669"/>
    <property type="project" value="UniProtKB-KW"/>
</dbReference>
<evidence type="ECO:0000313" key="6">
    <source>
        <dbReference type="Proteomes" id="UP000597444"/>
    </source>
</evidence>
<dbReference type="PANTHER" id="PTHR43432:SF4">
    <property type="entry name" value="RADICAL SAM CORE DOMAIN-CONTAINING PROTEIN"/>
    <property type="match status" value="1"/>
</dbReference>
<evidence type="ECO:0000256" key="2">
    <source>
        <dbReference type="ARBA" id="ARBA00023004"/>
    </source>
</evidence>
<proteinExistence type="predicted"/>
<sequence length="308" mass="33627">MGTLQFRVEKGRVLVPVGIPCPFGCKYCYTRSGEVGPPRVTPQEILRQFQAFALLHHAAFHTIQLGYDSDPFAYPERGIELLHGLCALGKHLNLSTKACIEGEALRGLAEVRTHLASHLVLSALVSLSCWESAPTVEPHTPTPAQRMLTIRSLKRIGVPSLVAVRPVLPHIPDAEYERLFDEAIQAGCEGFIFGPLYSDAEERFVRFVPKEALSTTPGRLVVVPWSAHAPTWTRYEDEARMQCLAALATSKGGHVFWSSALAVASLSKQETLLEKRPAGSDPDRLVGGIALYQGPGGMQAFFDARGTS</sequence>
<dbReference type="SFLD" id="SFLDS00029">
    <property type="entry name" value="Radical_SAM"/>
    <property type="match status" value="1"/>
</dbReference>
<keyword evidence="3" id="KW-0411">Iron-sulfur</keyword>
<dbReference type="Gene3D" id="3.80.30.30">
    <property type="match status" value="1"/>
</dbReference>
<keyword evidence="1" id="KW-0479">Metal-binding</keyword>
<dbReference type="SUPFAM" id="SSF102114">
    <property type="entry name" value="Radical SAM enzymes"/>
    <property type="match status" value="1"/>
</dbReference>
<feature type="domain" description="Radical SAM core" evidence="4">
    <location>
        <begin position="7"/>
        <end position="234"/>
    </location>
</feature>
<dbReference type="PANTHER" id="PTHR43432">
    <property type="entry name" value="SLR0285 PROTEIN"/>
    <property type="match status" value="1"/>
</dbReference>
<keyword evidence="2" id="KW-0408">Iron</keyword>
<accession>A0A8J3IUE2</accession>
<evidence type="ECO:0000256" key="1">
    <source>
        <dbReference type="ARBA" id="ARBA00022723"/>
    </source>
</evidence>
<keyword evidence="6" id="KW-1185">Reference proteome</keyword>
<dbReference type="CDD" id="cd01335">
    <property type="entry name" value="Radical_SAM"/>
    <property type="match status" value="1"/>
</dbReference>
<dbReference type="InterPro" id="IPR058240">
    <property type="entry name" value="rSAM_sf"/>
</dbReference>
<gene>
    <name evidence="5" type="ORF">KSF_087530</name>
</gene>
<dbReference type="PROSITE" id="PS51918">
    <property type="entry name" value="RADICAL_SAM"/>
    <property type="match status" value="1"/>
</dbReference>
<comment type="caution">
    <text evidence="5">The sequence shown here is derived from an EMBL/GenBank/DDBJ whole genome shotgun (WGS) entry which is preliminary data.</text>
</comment>
<dbReference type="EMBL" id="BNJK01000002">
    <property type="protein sequence ID" value="GHO98705.1"/>
    <property type="molecule type" value="Genomic_DNA"/>
</dbReference>
<evidence type="ECO:0000313" key="5">
    <source>
        <dbReference type="EMBL" id="GHO98705.1"/>
    </source>
</evidence>
<dbReference type="Proteomes" id="UP000597444">
    <property type="component" value="Unassembled WGS sequence"/>
</dbReference>
<reference evidence="5" key="1">
    <citation type="submission" date="2020-10" db="EMBL/GenBank/DDBJ databases">
        <title>Taxonomic study of unclassified bacteria belonging to the class Ktedonobacteria.</title>
        <authorList>
            <person name="Yabe S."/>
            <person name="Wang C.M."/>
            <person name="Zheng Y."/>
            <person name="Sakai Y."/>
            <person name="Cavaletti L."/>
            <person name="Monciardini P."/>
            <person name="Donadio S."/>
        </authorList>
    </citation>
    <scope>NUCLEOTIDE SEQUENCE</scope>
    <source>
        <strain evidence="5">ID150040</strain>
    </source>
</reference>
<evidence type="ECO:0000259" key="4">
    <source>
        <dbReference type="PROSITE" id="PS51918"/>
    </source>
</evidence>
<dbReference type="AlphaFoldDB" id="A0A8J3IUE2"/>
<dbReference type="GO" id="GO:0003824">
    <property type="term" value="F:catalytic activity"/>
    <property type="evidence" value="ECO:0007669"/>
    <property type="project" value="InterPro"/>
</dbReference>
<protein>
    <recommendedName>
        <fullName evidence="4">Radical SAM core domain-containing protein</fullName>
    </recommendedName>
</protein>
<dbReference type="Pfam" id="PF04055">
    <property type="entry name" value="Radical_SAM"/>
    <property type="match status" value="1"/>
</dbReference>
<dbReference type="InterPro" id="IPR040086">
    <property type="entry name" value="MJ0683-like"/>
</dbReference>
<dbReference type="GO" id="GO:0046872">
    <property type="term" value="F:metal ion binding"/>
    <property type="evidence" value="ECO:0007669"/>
    <property type="project" value="UniProtKB-KW"/>
</dbReference>
<dbReference type="RefSeq" id="WP_236065202.1">
    <property type="nucleotide sequence ID" value="NZ_BNJK01000002.1"/>
</dbReference>
<evidence type="ECO:0000256" key="3">
    <source>
        <dbReference type="ARBA" id="ARBA00023014"/>
    </source>
</evidence>
<dbReference type="InterPro" id="IPR007197">
    <property type="entry name" value="rSAM"/>
</dbReference>